<feature type="transmembrane region" description="Helical" evidence="8">
    <location>
        <begin position="12"/>
        <end position="38"/>
    </location>
</feature>
<keyword evidence="4" id="KW-0735">Signal-anchor</keyword>
<dbReference type="Gene3D" id="3.10.100.10">
    <property type="entry name" value="Mannose-Binding Protein A, subunit A"/>
    <property type="match status" value="1"/>
</dbReference>
<proteinExistence type="predicted"/>
<evidence type="ECO:0000313" key="11">
    <source>
        <dbReference type="Proteomes" id="UP000710432"/>
    </source>
</evidence>
<comment type="caution">
    <text evidence="10">The sequence shown here is derived from an EMBL/GenBank/DDBJ whole genome shotgun (WGS) entry which is preliminary data.</text>
</comment>
<keyword evidence="6 8" id="KW-0472">Membrane</keyword>
<dbReference type="AlphaFoldDB" id="A0A8J6G971"/>
<keyword evidence="7" id="KW-1015">Disulfide bond</keyword>
<dbReference type="InterPro" id="IPR016187">
    <property type="entry name" value="CTDL_fold"/>
</dbReference>
<evidence type="ECO:0000259" key="9">
    <source>
        <dbReference type="PROSITE" id="PS50041"/>
    </source>
</evidence>
<evidence type="ECO:0000313" key="10">
    <source>
        <dbReference type="EMBL" id="KAH0506233.1"/>
    </source>
</evidence>
<keyword evidence="2 8" id="KW-0812">Transmembrane</keyword>
<keyword evidence="5 8" id="KW-1133">Transmembrane helix</keyword>
<reference evidence="10" key="1">
    <citation type="submission" date="2020-03" db="EMBL/GenBank/DDBJ databases">
        <title>Studies in the Genomics of Life Span.</title>
        <authorList>
            <person name="Glass D."/>
        </authorList>
    </citation>
    <scope>NUCLEOTIDE SEQUENCE</scope>
    <source>
        <strain evidence="10">LTLLF</strain>
        <tissue evidence="10">Muscle</tissue>
    </source>
</reference>
<keyword evidence="3" id="KW-0430">Lectin</keyword>
<dbReference type="InterPro" id="IPR051527">
    <property type="entry name" value="KLR_subfamily_B"/>
</dbReference>
<evidence type="ECO:0000256" key="6">
    <source>
        <dbReference type="ARBA" id="ARBA00023136"/>
    </source>
</evidence>
<sequence>DACRCPNWHQLALKLGCAGLILLVLSLTGLSVLVRILVQKPPIEKCGVSAQEIMAVPTERSAIPTCLKDWQPYRDKCLFISQIRRPWSEGLVDCSVRGGTLLLIEDQEELRYFQNFSKIEGHQFFIGLKYIQVEQIWKWTNESTLNPDLLQVTGKDKENSCAVISMTEVFSDTCSADNRWICQKKLKHV</sequence>
<organism evidence="10 11">
    <name type="scientific">Microtus ochrogaster</name>
    <name type="common">Prairie vole</name>
    <dbReference type="NCBI Taxonomy" id="79684"/>
    <lineage>
        <taxon>Eukaryota</taxon>
        <taxon>Metazoa</taxon>
        <taxon>Chordata</taxon>
        <taxon>Craniata</taxon>
        <taxon>Vertebrata</taxon>
        <taxon>Euteleostomi</taxon>
        <taxon>Mammalia</taxon>
        <taxon>Eutheria</taxon>
        <taxon>Euarchontoglires</taxon>
        <taxon>Glires</taxon>
        <taxon>Rodentia</taxon>
        <taxon>Myomorpha</taxon>
        <taxon>Muroidea</taxon>
        <taxon>Cricetidae</taxon>
        <taxon>Arvicolinae</taxon>
        <taxon>Microtus</taxon>
    </lineage>
</organism>
<evidence type="ECO:0000256" key="5">
    <source>
        <dbReference type="ARBA" id="ARBA00022989"/>
    </source>
</evidence>
<accession>A0A8J6G971</accession>
<keyword evidence="10" id="KW-0675">Receptor</keyword>
<comment type="subcellular location">
    <subcellularLocation>
        <location evidence="1">Membrane</location>
        <topology evidence="1">Single-pass type II membrane protein</topology>
    </subcellularLocation>
</comment>
<dbReference type="SUPFAM" id="SSF56436">
    <property type="entry name" value="C-type lectin-like"/>
    <property type="match status" value="1"/>
</dbReference>
<dbReference type="PANTHER" id="PTHR46784:SF1">
    <property type="entry name" value="KILLER CELL LECTIN-LIKE RECEPTOR SUBFAMILY B MEMBER 1"/>
    <property type="match status" value="1"/>
</dbReference>
<dbReference type="SMART" id="SM00034">
    <property type="entry name" value="CLECT"/>
    <property type="match status" value="1"/>
</dbReference>
<name>A0A8J6G971_MICOH</name>
<dbReference type="EMBL" id="JAATJU010024167">
    <property type="protein sequence ID" value="KAH0506233.1"/>
    <property type="molecule type" value="Genomic_DNA"/>
</dbReference>
<dbReference type="InterPro" id="IPR016186">
    <property type="entry name" value="C-type_lectin-like/link_sf"/>
</dbReference>
<dbReference type="Proteomes" id="UP000710432">
    <property type="component" value="Unassembled WGS sequence"/>
</dbReference>
<evidence type="ECO:0000256" key="1">
    <source>
        <dbReference type="ARBA" id="ARBA00004606"/>
    </source>
</evidence>
<dbReference type="CDD" id="cd03593">
    <property type="entry name" value="CLECT_NK_receptors_like"/>
    <property type="match status" value="1"/>
</dbReference>
<evidence type="ECO:0000256" key="2">
    <source>
        <dbReference type="ARBA" id="ARBA00022692"/>
    </source>
</evidence>
<gene>
    <name evidence="10" type="ORF">LTLLF_174075</name>
</gene>
<dbReference type="GO" id="GO:0009986">
    <property type="term" value="C:cell surface"/>
    <property type="evidence" value="ECO:0007669"/>
    <property type="project" value="TreeGrafter"/>
</dbReference>
<dbReference type="PROSITE" id="PS50041">
    <property type="entry name" value="C_TYPE_LECTIN_2"/>
    <property type="match status" value="1"/>
</dbReference>
<evidence type="ECO:0000256" key="7">
    <source>
        <dbReference type="ARBA" id="ARBA00023157"/>
    </source>
</evidence>
<evidence type="ECO:0000256" key="3">
    <source>
        <dbReference type="ARBA" id="ARBA00022734"/>
    </source>
</evidence>
<dbReference type="GO" id="GO:0030246">
    <property type="term" value="F:carbohydrate binding"/>
    <property type="evidence" value="ECO:0007669"/>
    <property type="project" value="UniProtKB-KW"/>
</dbReference>
<protein>
    <submittedName>
        <fullName evidence="10">Killer cell lectin-like receptor subfamily B member 1</fullName>
    </submittedName>
</protein>
<dbReference type="GO" id="GO:0038023">
    <property type="term" value="F:signaling receptor activity"/>
    <property type="evidence" value="ECO:0007669"/>
    <property type="project" value="TreeGrafter"/>
</dbReference>
<evidence type="ECO:0000256" key="8">
    <source>
        <dbReference type="SAM" id="Phobius"/>
    </source>
</evidence>
<feature type="non-terminal residue" evidence="10">
    <location>
        <position position="1"/>
    </location>
</feature>
<dbReference type="InterPro" id="IPR033992">
    <property type="entry name" value="NKR-like_CTLD"/>
</dbReference>
<dbReference type="InterPro" id="IPR001304">
    <property type="entry name" value="C-type_lectin-like"/>
</dbReference>
<dbReference type="PANTHER" id="PTHR46784">
    <property type="entry name" value="KILLER CELL LECTIN-LIKE RECEPTOR SUBFAMILY B MEMBER 1"/>
    <property type="match status" value="1"/>
</dbReference>
<feature type="domain" description="C-type lectin" evidence="9">
    <location>
        <begin position="73"/>
        <end position="183"/>
    </location>
</feature>
<dbReference type="GO" id="GO:0005886">
    <property type="term" value="C:plasma membrane"/>
    <property type="evidence" value="ECO:0007669"/>
    <property type="project" value="TreeGrafter"/>
</dbReference>
<evidence type="ECO:0000256" key="4">
    <source>
        <dbReference type="ARBA" id="ARBA00022968"/>
    </source>
</evidence>
<dbReference type="Pfam" id="PF00059">
    <property type="entry name" value="Lectin_C"/>
    <property type="match status" value="1"/>
</dbReference>
<dbReference type="GO" id="GO:0042269">
    <property type="term" value="P:regulation of natural killer cell mediated cytotoxicity"/>
    <property type="evidence" value="ECO:0007669"/>
    <property type="project" value="TreeGrafter"/>
</dbReference>